<sequence length="67" mass="7575">MIEVLTNSKNRIMLKSILSLKGAEELTKKQQKEIKGSWIPPEGRFCPNGTCQYYEGGPCRKVSDQCI</sequence>
<protein>
    <submittedName>
        <fullName evidence="1">Uncharacterized protein</fullName>
    </submittedName>
</protein>
<evidence type="ECO:0000313" key="1">
    <source>
        <dbReference type="EMBL" id="KFF16350.1"/>
    </source>
</evidence>
<accession>A0A086AI36</accession>
<dbReference type="OrthoDB" id="1164322at2"/>
<evidence type="ECO:0000313" key="3">
    <source>
        <dbReference type="Proteomes" id="UP000028712"/>
    </source>
</evidence>
<reference evidence="2 4" key="2">
    <citation type="submission" date="2016-11" db="EMBL/GenBank/DDBJ databases">
        <title>Whole genomes of Flavobacteriaceae.</title>
        <authorList>
            <person name="Stine C."/>
            <person name="Li C."/>
            <person name="Tadesse D."/>
        </authorList>
    </citation>
    <scope>NUCLEOTIDE SEQUENCE [LARGE SCALE GENOMIC DNA]</scope>
    <source>
        <strain evidence="2 4">ATCC 29551</strain>
    </source>
</reference>
<keyword evidence="4" id="KW-1185">Reference proteome</keyword>
<dbReference type="EMBL" id="JPRM01000015">
    <property type="protein sequence ID" value="KFF16350.1"/>
    <property type="molecule type" value="Genomic_DNA"/>
</dbReference>
<dbReference type="STRING" id="991.IW20_11405"/>
<comment type="caution">
    <text evidence="1">The sequence shown here is derived from an EMBL/GenBank/DDBJ whole genome shotgun (WGS) entry which is preliminary data.</text>
</comment>
<dbReference type="Proteomes" id="UP000198424">
    <property type="component" value="Unassembled WGS sequence"/>
</dbReference>
<dbReference type="RefSeq" id="WP_035621991.1">
    <property type="nucleotide sequence ID" value="NZ_JBEWQG010000001.1"/>
</dbReference>
<evidence type="ECO:0000313" key="2">
    <source>
        <dbReference type="EMBL" id="OXA96633.1"/>
    </source>
</evidence>
<gene>
    <name evidence="2" type="ORF">B0A62_05060</name>
    <name evidence="1" type="ORF">IW20_11405</name>
</gene>
<dbReference type="Proteomes" id="UP000028712">
    <property type="component" value="Unassembled WGS sequence"/>
</dbReference>
<name>A0A086AI36_FLAHY</name>
<dbReference type="eggNOG" id="ENOG5030RGA">
    <property type="taxonomic scope" value="Bacteria"/>
</dbReference>
<organism evidence="1 3">
    <name type="scientific">Flavobacterium hydatis</name>
    <name type="common">Cytophaga aquatilis</name>
    <dbReference type="NCBI Taxonomy" id="991"/>
    <lineage>
        <taxon>Bacteria</taxon>
        <taxon>Pseudomonadati</taxon>
        <taxon>Bacteroidota</taxon>
        <taxon>Flavobacteriia</taxon>
        <taxon>Flavobacteriales</taxon>
        <taxon>Flavobacteriaceae</taxon>
        <taxon>Flavobacterium</taxon>
    </lineage>
</organism>
<proteinExistence type="predicted"/>
<dbReference type="AlphaFoldDB" id="A0A086AI36"/>
<evidence type="ECO:0000313" key="4">
    <source>
        <dbReference type="Proteomes" id="UP000198424"/>
    </source>
</evidence>
<dbReference type="EMBL" id="MUGY01000004">
    <property type="protein sequence ID" value="OXA96633.1"/>
    <property type="molecule type" value="Genomic_DNA"/>
</dbReference>
<reference evidence="1 3" key="1">
    <citation type="submission" date="2014-07" db="EMBL/GenBank/DDBJ databases">
        <title>Genome of Flavobacterium hydatis DSM 2063.</title>
        <authorList>
            <person name="Pipes S.E."/>
            <person name="Stropko S.J."/>
            <person name="Newman J.D."/>
        </authorList>
    </citation>
    <scope>NUCLEOTIDE SEQUENCE [LARGE SCALE GENOMIC DNA]</scope>
    <source>
        <strain evidence="1 3">DSM 2063</strain>
    </source>
</reference>